<reference evidence="2 3" key="1">
    <citation type="submission" date="2015-06" db="EMBL/GenBank/DDBJ databases">
        <title>Marinobacter subterrani, a genetically tractable neutrophilic iron-oxidizing strain isolated from the Soudan Iron Mine.</title>
        <authorList>
            <person name="Bonis B.M."/>
            <person name="Gralnick J.A."/>
        </authorList>
    </citation>
    <scope>NUCLEOTIDE SEQUENCE [LARGE SCALE GENOMIC DNA]</scope>
    <source>
        <strain evidence="2 3">JG233</strain>
    </source>
</reference>
<sequence>MKAQLTSLIALSLASSMSLAAANFTFQDANDDGKISKDEYYNTLSDSGIYADWDLNDDGLLDVGEFEDVGFDYEFSEWDVDNNDYLDAGELYDSYYDTYDDNENGHWDAGEWDDAGDEGFFDV</sequence>
<evidence type="ECO:0000313" key="2">
    <source>
        <dbReference type="EMBL" id="KMQ74140.1"/>
    </source>
</evidence>
<feature type="signal peptide" evidence="1">
    <location>
        <begin position="1"/>
        <end position="20"/>
    </location>
</feature>
<dbReference type="SUPFAM" id="SSF47473">
    <property type="entry name" value="EF-hand"/>
    <property type="match status" value="1"/>
</dbReference>
<dbReference type="PROSITE" id="PS00018">
    <property type="entry name" value="EF_HAND_1"/>
    <property type="match status" value="2"/>
</dbReference>
<name>A0A0J7LZ38_9GAMM</name>
<dbReference type="Gene3D" id="1.10.238.10">
    <property type="entry name" value="EF-hand"/>
    <property type="match status" value="1"/>
</dbReference>
<dbReference type="RefSeq" id="WP_048494395.1">
    <property type="nucleotide sequence ID" value="NZ_JADQCF010000018.1"/>
</dbReference>
<gene>
    <name evidence="2" type="ORF">Msub_10313</name>
</gene>
<evidence type="ECO:0000313" key="3">
    <source>
        <dbReference type="Proteomes" id="UP000036102"/>
    </source>
</evidence>
<dbReference type="PATRIC" id="fig|1658765.3.peg.308"/>
<evidence type="ECO:0000256" key="1">
    <source>
        <dbReference type="SAM" id="SignalP"/>
    </source>
</evidence>
<proteinExistence type="predicted"/>
<accession>A0A0J7LZ38</accession>
<comment type="caution">
    <text evidence="2">The sequence shown here is derived from an EMBL/GenBank/DDBJ whole genome shotgun (WGS) entry which is preliminary data.</text>
</comment>
<organism evidence="2 3">
    <name type="scientific">Marinobacter subterrani</name>
    <dbReference type="NCBI Taxonomy" id="1658765"/>
    <lineage>
        <taxon>Bacteria</taxon>
        <taxon>Pseudomonadati</taxon>
        <taxon>Pseudomonadota</taxon>
        <taxon>Gammaproteobacteria</taxon>
        <taxon>Pseudomonadales</taxon>
        <taxon>Marinobacteraceae</taxon>
        <taxon>Marinobacter</taxon>
    </lineage>
</organism>
<feature type="chain" id="PRO_5005290921" evidence="1">
    <location>
        <begin position="21"/>
        <end position="123"/>
    </location>
</feature>
<dbReference type="Proteomes" id="UP000036102">
    <property type="component" value="Unassembled WGS sequence"/>
</dbReference>
<keyword evidence="1" id="KW-0732">Signal</keyword>
<dbReference type="OrthoDB" id="6183484at2"/>
<protein>
    <submittedName>
        <fullName evidence="2">EF hand</fullName>
    </submittedName>
</protein>
<dbReference type="InterPro" id="IPR018247">
    <property type="entry name" value="EF_Hand_1_Ca_BS"/>
</dbReference>
<keyword evidence="3" id="KW-1185">Reference proteome</keyword>
<dbReference type="EMBL" id="LFBU01000001">
    <property type="protein sequence ID" value="KMQ74140.1"/>
    <property type="molecule type" value="Genomic_DNA"/>
</dbReference>
<dbReference type="AlphaFoldDB" id="A0A0J7LZ38"/>
<dbReference type="STRING" id="1658765.Msub_10313"/>
<dbReference type="InterPro" id="IPR011992">
    <property type="entry name" value="EF-hand-dom_pair"/>
</dbReference>